<proteinExistence type="predicted"/>
<comment type="caution">
    <text evidence="1">The sequence shown here is derived from an EMBL/GenBank/DDBJ whole genome shotgun (WGS) entry which is preliminary data.</text>
</comment>
<reference evidence="1 2" key="1">
    <citation type="submission" date="2013-02" db="EMBL/GenBank/DDBJ databases">
        <title>Co-occurrence of anaerobic bacteria in colorectal carcinomas.</title>
        <authorList>
            <person name="Holt R.A."/>
            <person name="Warren R.L."/>
            <person name="Allen-Vercoe E."/>
            <person name="Pleasance S."/>
            <person name="Freeman D.J."/>
            <person name="Watson P."/>
            <person name="Moore R."/>
            <person name="Cochrane K."/>
        </authorList>
    </citation>
    <scope>NUCLEOTIDE SEQUENCE [LARGE SCALE GENOMIC DNA]</scope>
    <source>
        <strain evidence="1 2">CC57C</strain>
    </source>
</reference>
<dbReference type="PATRIC" id="fig|1073353.3.peg.2516"/>
<sequence>MQARLKHIASFQSDFNSAFYQPNEPRLCIGPNLNSKSDRSLVQSVKFDGLKNKASFARFSRKAAAQI</sequence>
<dbReference type="Proteomes" id="UP000011782">
    <property type="component" value="Unassembled WGS sequence"/>
</dbReference>
<gene>
    <name evidence="1" type="ORF">H740_11754</name>
</gene>
<evidence type="ECO:0000313" key="1">
    <source>
        <dbReference type="EMBL" id="EMG29461.1"/>
    </source>
</evidence>
<name>M3IH84_9BACT</name>
<evidence type="ECO:0000313" key="2">
    <source>
        <dbReference type="Proteomes" id="UP000011782"/>
    </source>
</evidence>
<organism evidence="1 2">
    <name type="scientific">Campylobacter showae CC57C</name>
    <dbReference type="NCBI Taxonomy" id="1073353"/>
    <lineage>
        <taxon>Bacteria</taxon>
        <taxon>Pseudomonadati</taxon>
        <taxon>Campylobacterota</taxon>
        <taxon>Epsilonproteobacteria</taxon>
        <taxon>Campylobacterales</taxon>
        <taxon>Campylobacteraceae</taxon>
        <taxon>Campylobacter</taxon>
    </lineage>
</organism>
<protein>
    <submittedName>
        <fullName evidence="1">Uncharacterized protein</fullName>
    </submittedName>
</protein>
<dbReference type="AlphaFoldDB" id="M3IH84"/>
<dbReference type="RefSeq" id="WP_002953957.1">
    <property type="nucleotide sequence ID" value="NZ_AOTD01000273.1"/>
</dbReference>
<dbReference type="EMBL" id="AOTD01000273">
    <property type="protein sequence ID" value="EMG29461.1"/>
    <property type="molecule type" value="Genomic_DNA"/>
</dbReference>
<accession>M3IH84</accession>